<organism evidence="2 3">
    <name type="scientific">Brassica napus</name>
    <name type="common">Rape</name>
    <dbReference type="NCBI Taxonomy" id="3708"/>
    <lineage>
        <taxon>Eukaryota</taxon>
        <taxon>Viridiplantae</taxon>
        <taxon>Streptophyta</taxon>
        <taxon>Embryophyta</taxon>
        <taxon>Tracheophyta</taxon>
        <taxon>Spermatophyta</taxon>
        <taxon>Magnoliopsida</taxon>
        <taxon>eudicotyledons</taxon>
        <taxon>Gunneridae</taxon>
        <taxon>Pentapetalae</taxon>
        <taxon>rosids</taxon>
        <taxon>malvids</taxon>
        <taxon>Brassicales</taxon>
        <taxon>Brassicaceae</taxon>
        <taxon>Brassiceae</taxon>
        <taxon>Brassica</taxon>
    </lineage>
</organism>
<sequence length="417" mass="45774">MALVVGVWEQVGQCGWLFLEDPTERKYEVVVHENQTYTSLMDLVRTRYSVGLGTAVTLTYEFPDWMKAPGDISTPPVDVKEDGDVELFMPIQTDLPSTRLMVTIGNEVVARYLFQRCDDYTVIGSSKGVLGTNDRAYRGKGDDNLDAQILSENFCRGGLPEGMGFWEGMLGQCVLTASQQFLTNVFSCEDVTMGNKDAFGIMGDGPTMETIGVSETSTDSSPGPVDPVPALYEGGIIRLTYGAELSPTVPNKMLIKYSGTTCNEEGKPKVCKEDEDDRKRSYASGRLSPLMSNPNFPDPIPDADTTDEDTEDKGEKHLFVGQVFIDRSAFKTHMSLYALANKFRFLCCRPEPGKLVLVCRGGGGECQHLSFGGIPSSKSRDWMRDTTALWMNGATSSGMLLQALLEKWLATSLAVGR</sequence>
<evidence type="ECO:0000313" key="3">
    <source>
        <dbReference type="Proteomes" id="UP000824890"/>
    </source>
</evidence>
<evidence type="ECO:0000256" key="1">
    <source>
        <dbReference type="SAM" id="MobiDB-lite"/>
    </source>
</evidence>
<protein>
    <submittedName>
        <fullName evidence="2">Uncharacterized protein</fullName>
    </submittedName>
</protein>
<name>A0ABQ8B0Q0_BRANA</name>
<feature type="region of interest" description="Disordered" evidence="1">
    <location>
        <begin position="284"/>
        <end position="312"/>
    </location>
</feature>
<accession>A0ABQ8B0Q0</accession>
<proteinExistence type="predicted"/>
<evidence type="ECO:0000313" key="2">
    <source>
        <dbReference type="EMBL" id="KAH0897865.1"/>
    </source>
</evidence>
<gene>
    <name evidence="2" type="ORF">HID58_047433</name>
</gene>
<dbReference type="Proteomes" id="UP000824890">
    <property type="component" value="Unassembled WGS sequence"/>
</dbReference>
<dbReference type="EMBL" id="JAGKQM010000012">
    <property type="protein sequence ID" value="KAH0897865.1"/>
    <property type="molecule type" value="Genomic_DNA"/>
</dbReference>
<keyword evidence="3" id="KW-1185">Reference proteome</keyword>
<comment type="caution">
    <text evidence="2">The sequence shown here is derived from an EMBL/GenBank/DDBJ whole genome shotgun (WGS) entry which is preliminary data.</text>
</comment>
<reference evidence="2 3" key="1">
    <citation type="submission" date="2021-05" db="EMBL/GenBank/DDBJ databases">
        <title>Genome Assembly of Synthetic Allotetraploid Brassica napus Reveals Homoeologous Exchanges between Subgenomes.</title>
        <authorList>
            <person name="Davis J.T."/>
        </authorList>
    </citation>
    <scope>NUCLEOTIDE SEQUENCE [LARGE SCALE GENOMIC DNA]</scope>
    <source>
        <strain evidence="3">cv. Da-Ae</strain>
        <tissue evidence="2">Seedling</tissue>
    </source>
</reference>